<dbReference type="EMBL" id="JAWDJX010000001">
    <property type="protein sequence ID" value="KAK3058955.1"/>
    <property type="molecule type" value="Genomic_DNA"/>
</dbReference>
<evidence type="ECO:0000256" key="1">
    <source>
        <dbReference type="SAM" id="MobiDB-lite"/>
    </source>
</evidence>
<evidence type="ECO:0000313" key="3">
    <source>
        <dbReference type="Proteomes" id="UP001271007"/>
    </source>
</evidence>
<keyword evidence="3" id="KW-1185">Reference proteome</keyword>
<proteinExistence type="predicted"/>
<sequence>MPSSPNNPRRSDKRQSSHSKDDRERQRSSKDYDDTRNRHSHRERDRTFYNPTRPVPPNDYDLRGPSQQSGRTTPADPLLYYSPRRNSKGEYMTPEPFSPTRSHRRRSKQFTTSPGALSPPRRASLYKDKNRQDVAERPWRPAQRYTLSPSERQSVAKYAGRSDSTTSNALTGSTYEFLRLLEFDYDCLLELRHAVEVLPDPFRVVLRYTSHELLKTNEVRACTAATYSSILIVNGDGAPEPPVPNTITAVTSFCIDIMHRTNNTDFAMLHWDCSFLEDEDNGVFMLSKSIRNADKAEPIEFMQLLDMMDTALTWLLERSQVLIVINMVSNYESSGPKDIYVRAILSKLAEIAEGAGGKDKYPLKLLITHETRFKSLDQGKGITQVLTVPEDVLNTSHNMIYGV</sequence>
<gene>
    <name evidence="2" type="ORF">LTR09_000521</name>
</gene>
<comment type="caution">
    <text evidence="2">The sequence shown here is derived from an EMBL/GenBank/DDBJ whole genome shotgun (WGS) entry which is preliminary data.</text>
</comment>
<evidence type="ECO:0000313" key="2">
    <source>
        <dbReference type="EMBL" id="KAK3058955.1"/>
    </source>
</evidence>
<feature type="region of interest" description="Disordered" evidence="1">
    <location>
        <begin position="1"/>
        <end position="165"/>
    </location>
</feature>
<name>A0AAJ0GJS7_9PEZI</name>
<dbReference type="AlphaFoldDB" id="A0AAJ0GJS7"/>
<organism evidence="2 3">
    <name type="scientific">Extremus antarcticus</name>
    <dbReference type="NCBI Taxonomy" id="702011"/>
    <lineage>
        <taxon>Eukaryota</taxon>
        <taxon>Fungi</taxon>
        <taxon>Dikarya</taxon>
        <taxon>Ascomycota</taxon>
        <taxon>Pezizomycotina</taxon>
        <taxon>Dothideomycetes</taxon>
        <taxon>Dothideomycetidae</taxon>
        <taxon>Mycosphaerellales</taxon>
        <taxon>Extremaceae</taxon>
        <taxon>Extremus</taxon>
    </lineage>
</organism>
<feature type="compositionally biased region" description="Basic and acidic residues" evidence="1">
    <location>
        <begin position="9"/>
        <end position="47"/>
    </location>
</feature>
<reference evidence="2" key="1">
    <citation type="submission" date="2023-04" db="EMBL/GenBank/DDBJ databases">
        <title>Black Yeasts Isolated from many extreme environments.</title>
        <authorList>
            <person name="Coleine C."/>
            <person name="Stajich J.E."/>
            <person name="Selbmann L."/>
        </authorList>
    </citation>
    <scope>NUCLEOTIDE SEQUENCE</scope>
    <source>
        <strain evidence="2">CCFEE 5312</strain>
    </source>
</reference>
<accession>A0AAJ0GJS7</accession>
<dbReference type="Proteomes" id="UP001271007">
    <property type="component" value="Unassembled WGS sequence"/>
</dbReference>
<protein>
    <submittedName>
        <fullName evidence="2">Uncharacterized protein</fullName>
    </submittedName>
</protein>
<feature type="compositionally biased region" description="Basic and acidic residues" evidence="1">
    <location>
        <begin position="125"/>
        <end position="139"/>
    </location>
</feature>